<protein>
    <recommendedName>
        <fullName evidence="3">Lipoprotein</fullName>
    </recommendedName>
</protein>
<dbReference type="Pfam" id="PF19795">
    <property type="entry name" value="DUF6279"/>
    <property type="match status" value="1"/>
</dbReference>
<dbReference type="EMBL" id="CAJFCI010000071">
    <property type="protein sequence ID" value="CAD5109096.1"/>
    <property type="molecule type" value="Genomic_DNA"/>
</dbReference>
<dbReference type="AlphaFoldDB" id="A0A7U7EQ82"/>
<evidence type="ECO:0000313" key="1">
    <source>
        <dbReference type="EMBL" id="CAD5109096.1"/>
    </source>
</evidence>
<sequence length="295" mass="34472">MFASVPRIALFVLLALLLGSCSRVDLAYRNLDRLALWWVDDYLELSGEQKNWMRARLQDDLAWHCTTQLPRYVEWLDEQRRLAERPSLLPEEFEARFDDIDADLLAIAEHITPSAVELLRQLSDRQIAGMARRFDENLRELHKKYLAPSPERQIAQRGKRMEQRLRPWLGRLSPQQRARIQVWATAMNARTQLWLDNRRHWQQSLLTVLASRADDGFPQRIARLLQEPESIWTEEYRRSFLDSRSDLASLLADLFNGASEAQRNRLATRLAELRDDLQGLSCAEPAQDQEVTTAR</sequence>
<dbReference type="InterPro" id="IPR016875">
    <property type="entry name" value="UCP028200"/>
</dbReference>
<dbReference type="PROSITE" id="PS51257">
    <property type="entry name" value="PROKAR_LIPOPROTEIN"/>
    <property type="match status" value="1"/>
</dbReference>
<evidence type="ECO:0000313" key="2">
    <source>
        <dbReference type="Proteomes" id="UP000583387"/>
    </source>
</evidence>
<gene>
    <name evidence="1" type="ORF">PSEWESI4_03392</name>
</gene>
<comment type="caution">
    <text evidence="1">The sequence shown here is derived from an EMBL/GenBank/DDBJ whole genome shotgun (WGS) entry which is preliminary data.</text>
</comment>
<dbReference type="PIRSF" id="PIRSF028200">
    <property type="entry name" value="UCP028200"/>
    <property type="match status" value="1"/>
</dbReference>
<organism evidence="1 2">
    <name type="scientific">Zestomonas carbonaria</name>
    <dbReference type="NCBI Taxonomy" id="2762745"/>
    <lineage>
        <taxon>Bacteria</taxon>
        <taxon>Pseudomonadati</taxon>
        <taxon>Pseudomonadota</taxon>
        <taxon>Gammaproteobacteria</taxon>
        <taxon>Pseudomonadales</taxon>
        <taxon>Pseudomonadaceae</taxon>
        <taxon>Zestomonas</taxon>
    </lineage>
</organism>
<dbReference type="Proteomes" id="UP000583387">
    <property type="component" value="Unassembled WGS sequence"/>
</dbReference>
<accession>A0A7U7EQ82</accession>
<proteinExistence type="predicted"/>
<keyword evidence="2" id="KW-1185">Reference proteome</keyword>
<reference evidence="1 2" key="1">
    <citation type="submission" date="2020-08" db="EMBL/GenBank/DDBJ databases">
        <authorList>
            <person name="Criscuolo A."/>
        </authorList>
    </citation>
    <scope>NUCLEOTIDE SEQUENCE [LARGE SCALE GENOMIC DNA]</scope>
    <source>
        <strain evidence="1">CIP111764</strain>
    </source>
</reference>
<evidence type="ECO:0008006" key="3">
    <source>
        <dbReference type="Google" id="ProtNLM"/>
    </source>
</evidence>
<dbReference type="RefSeq" id="WP_187672407.1">
    <property type="nucleotide sequence ID" value="NZ_CAJFCI010000071.1"/>
</dbReference>
<name>A0A7U7EQ82_9GAMM</name>